<feature type="domain" description="Cytochrome c" evidence="23">
    <location>
        <begin position="127"/>
        <end position="207"/>
    </location>
</feature>
<feature type="binding site" description="axial binding residue" evidence="20">
    <location>
        <position position="185"/>
    </location>
    <ligand>
        <name>heme c</name>
        <dbReference type="ChEBI" id="CHEBI:61717"/>
        <label>2</label>
    </ligand>
    <ligandPart>
        <name>Fe</name>
        <dbReference type="ChEBI" id="CHEBI:18248"/>
    </ligandPart>
</feature>
<evidence type="ECO:0000256" key="10">
    <source>
        <dbReference type="ARBA" id="ARBA00022723"/>
    </source>
</evidence>
<evidence type="ECO:0000256" key="16">
    <source>
        <dbReference type="ARBA" id="ARBA00023004"/>
    </source>
</evidence>
<keyword evidence="8 19" id="KW-0679">Respiratory chain</keyword>
<dbReference type="GO" id="GO:0016491">
    <property type="term" value="F:oxidoreductase activity"/>
    <property type="evidence" value="ECO:0007669"/>
    <property type="project" value="UniProtKB-KW"/>
</dbReference>
<evidence type="ECO:0000256" key="22">
    <source>
        <dbReference type="SAM" id="Phobius"/>
    </source>
</evidence>
<feature type="transmembrane region" description="Helical" evidence="22">
    <location>
        <begin position="59"/>
        <end position="81"/>
    </location>
</feature>
<keyword evidence="10 19" id="KW-0479">Metal-binding</keyword>
<feature type="binding site" description="covalent" evidence="21">
    <location>
        <position position="140"/>
    </location>
    <ligand>
        <name>heme c</name>
        <dbReference type="ChEBI" id="CHEBI:61717"/>
        <label>1</label>
    </ligand>
</feature>
<feature type="binding site" description="covalent" evidence="21">
    <location>
        <position position="143"/>
    </location>
    <ligand>
        <name>heme c</name>
        <dbReference type="ChEBI" id="CHEBI:61717"/>
        <label>1</label>
    </ligand>
</feature>
<dbReference type="InterPro" id="IPR032858">
    <property type="entry name" value="CcoP_N"/>
</dbReference>
<evidence type="ECO:0000256" key="11">
    <source>
        <dbReference type="ARBA" id="ARBA00022737"/>
    </source>
</evidence>
<dbReference type="PIRSF" id="PIRSF000006">
    <property type="entry name" value="Cbb3-Cox_fixP"/>
    <property type="match status" value="1"/>
</dbReference>
<reference evidence="24" key="1">
    <citation type="journal article" name="DNA Res.">
        <title>The physiological potential of anammox bacteria as revealed by their core genome structure.</title>
        <authorList>
            <person name="Okubo T."/>
            <person name="Toyoda A."/>
            <person name="Fukuhara K."/>
            <person name="Uchiyama I."/>
            <person name="Harigaya Y."/>
            <person name="Kuroiwa M."/>
            <person name="Suzuki T."/>
            <person name="Murakami Y."/>
            <person name="Suwa Y."/>
            <person name="Takami H."/>
        </authorList>
    </citation>
    <scope>NUCLEOTIDE SEQUENCE</scope>
    <source>
        <strain evidence="24">317325-3</strain>
    </source>
</reference>
<dbReference type="GO" id="GO:0005506">
    <property type="term" value="F:iron ion binding"/>
    <property type="evidence" value="ECO:0007669"/>
    <property type="project" value="InterPro"/>
</dbReference>
<dbReference type="InterPro" id="IPR009056">
    <property type="entry name" value="Cyt_c-like_dom"/>
</dbReference>
<dbReference type="GO" id="GO:1902600">
    <property type="term" value="P:proton transmembrane transport"/>
    <property type="evidence" value="ECO:0007669"/>
    <property type="project" value="UniProtKB-KW"/>
</dbReference>
<dbReference type="InterPro" id="IPR004678">
    <property type="entry name" value="Cyt_c_oxidase_cbb3_su3"/>
</dbReference>
<evidence type="ECO:0000256" key="13">
    <source>
        <dbReference type="ARBA" id="ARBA00022982"/>
    </source>
</evidence>
<comment type="subunit">
    <text evidence="19">Component of the cbb3-type cytochrome c oxidase.</text>
</comment>
<keyword evidence="15 19" id="KW-0560">Oxidoreductase</keyword>
<sequence length="303" mass="32250">MSSGWSWWVIGLIVFNLGTTFLLFLWAPRAKVPVLPDGTTGHVWAHGVLREGMHRLPRWWIAASFAMYLAAAGYLVLYPGFGNRQGALGWTSGKELASATTANAAKLDPALTRLAAMSVEAVADDAQARRLGERLFVDNCAACHGREGLGNPLLGAPNLADDDWLYGGSGEDITASIRDGRSGAMPPWKALGDLAVKNLVQHVRRLSGQPHDAAAAAEGGAIFQANCSACHGPEGKGNPQLGAPNLTDDIWLYGGSLAAIETSIRNGRQGHMPAWNSRLSGAEIHVLAGHVYHLSHRGQARAR</sequence>
<proteinExistence type="inferred from homology"/>
<dbReference type="NCBIfam" id="TIGR00782">
    <property type="entry name" value="ccoP"/>
    <property type="match status" value="1"/>
</dbReference>
<comment type="subcellular location">
    <subcellularLocation>
        <location evidence="1 19">Cell inner membrane</location>
    </subcellularLocation>
</comment>
<name>A0A809S0Y4_9PROT</name>
<dbReference type="InterPro" id="IPR036909">
    <property type="entry name" value="Cyt_c-like_dom_sf"/>
</dbReference>
<keyword evidence="5 19" id="KW-1003">Cell membrane</keyword>
<dbReference type="Proteomes" id="UP000662914">
    <property type="component" value="Chromosome"/>
</dbReference>
<evidence type="ECO:0000256" key="1">
    <source>
        <dbReference type="ARBA" id="ARBA00004533"/>
    </source>
</evidence>
<dbReference type="Gene3D" id="6.10.280.130">
    <property type="match status" value="1"/>
</dbReference>
<evidence type="ECO:0000256" key="18">
    <source>
        <dbReference type="ARBA" id="ARBA00023136"/>
    </source>
</evidence>
<dbReference type="InterPro" id="IPR050597">
    <property type="entry name" value="Cytochrome_c_Oxidase_Subunit"/>
</dbReference>
<dbReference type="SUPFAM" id="SSF46626">
    <property type="entry name" value="Cytochrome c"/>
    <property type="match status" value="2"/>
</dbReference>
<comment type="similarity">
    <text evidence="3 19">Belongs to the CcoP / FixP family.</text>
</comment>
<evidence type="ECO:0000256" key="7">
    <source>
        <dbReference type="ARBA" id="ARBA00022617"/>
    </source>
</evidence>
<feature type="binding site" description="axial binding residue" evidence="20">
    <location>
        <position position="144"/>
    </location>
    <ligand>
        <name>heme c</name>
        <dbReference type="ChEBI" id="CHEBI:61717"/>
        <label>1</label>
    </ligand>
    <ligandPart>
        <name>Fe</name>
        <dbReference type="ChEBI" id="CHEBI:18248"/>
    </ligandPart>
</feature>
<evidence type="ECO:0000256" key="20">
    <source>
        <dbReference type="PIRSR" id="PIRSR000006-1"/>
    </source>
</evidence>
<comment type="function">
    <text evidence="19">C-type cytochrome. Part of the cbb3-type cytochrome c oxidase complex.</text>
</comment>
<feature type="domain" description="Cytochrome c" evidence="23">
    <location>
        <begin position="214"/>
        <end position="295"/>
    </location>
</feature>
<evidence type="ECO:0000256" key="4">
    <source>
        <dbReference type="ARBA" id="ARBA00022448"/>
    </source>
</evidence>
<dbReference type="GO" id="GO:0020037">
    <property type="term" value="F:heme binding"/>
    <property type="evidence" value="ECO:0007669"/>
    <property type="project" value="InterPro"/>
</dbReference>
<evidence type="ECO:0000256" key="3">
    <source>
        <dbReference type="ARBA" id="ARBA00006113"/>
    </source>
</evidence>
<keyword evidence="16 19" id="KW-0408">Iron</keyword>
<dbReference type="KEGG" id="ddz:DSYM_28960"/>
<evidence type="ECO:0000256" key="19">
    <source>
        <dbReference type="PIRNR" id="PIRNR000006"/>
    </source>
</evidence>
<gene>
    <name evidence="24" type="ORF">DSYM_28960</name>
</gene>
<evidence type="ECO:0000259" key="23">
    <source>
        <dbReference type="PROSITE" id="PS51007"/>
    </source>
</evidence>
<dbReference type="InterPro" id="IPR038414">
    <property type="entry name" value="CcoP_N_sf"/>
</dbReference>
<dbReference type="GO" id="GO:0005886">
    <property type="term" value="C:plasma membrane"/>
    <property type="evidence" value="ECO:0007669"/>
    <property type="project" value="UniProtKB-SubCell"/>
</dbReference>
<keyword evidence="17 19" id="KW-0406">Ion transport</keyword>
<keyword evidence="4 19" id="KW-0813">Transport</keyword>
<evidence type="ECO:0000256" key="17">
    <source>
        <dbReference type="ARBA" id="ARBA00023065"/>
    </source>
</evidence>
<dbReference type="PROSITE" id="PS51007">
    <property type="entry name" value="CYTC"/>
    <property type="match status" value="2"/>
</dbReference>
<evidence type="ECO:0000256" key="14">
    <source>
        <dbReference type="ARBA" id="ARBA00022989"/>
    </source>
</evidence>
<evidence type="ECO:0000256" key="8">
    <source>
        <dbReference type="ARBA" id="ARBA00022660"/>
    </source>
</evidence>
<feature type="binding site" description="covalent" evidence="21">
    <location>
        <position position="230"/>
    </location>
    <ligand>
        <name>heme c</name>
        <dbReference type="ChEBI" id="CHEBI:61717"/>
        <label>2</label>
    </ligand>
</feature>
<evidence type="ECO:0000256" key="15">
    <source>
        <dbReference type="ARBA" id="ARBA00023002"/>
    </source>
</evidence>
<keyword evidence="18 19" id="KW-0472">Membrane</keyword>
<keyword evidence="9 22" id="KW-0812">Transmembrane</keyword>
<keyword evidence="11" id="KW-0677">Repeat</keyword>
<dbReference type="EMBL" id="AP021857">
    <property type="protein sequence ID" value="BBO22197.1"/>
    <property type="molecule type" value="Genomic_DNA"/>
</dbReference>
<keyword evidence="13 19" id="KW-0249">Electron transport</keyword>
<dbReference type="GO" id="GO:0006119">
    <property type="term" value="P:oxidative phosphorylation"/>
    <property type="evidence" value="ECO:0007669"/>
    <property type="project" value="UniProtKB-UniPathway"/>
</dbReference>
<evidence type="ECO:0000256" key="12">
    <source>
        <dbReference type="ARBA" id="ARBA00022781"/>
    </source>
</evidence>
<dbReference type="Gene3D" id="1.10.760.10">
    <property type="entry name" value="Cytochrome c-like domain"/>
    <property type="match status" value="2"/>
</dbReference>
<evidence type="ECO:0000313" key="25">
    <source>
        <dbReference type="Proteomes" id="UP000662914"/>
    </source>
</evidence>
<evidence type="ECO:0000256" key="6">
    <source>
        <dbReference type="ARBA" id="ARBA00022519"/>
    </source>
</evidence>
<dbReference type="PRINTS" id="PR00605">
    <property type="entry name" value="CYTCHROMECIC"/>
</dbReference>
<keyword evidence="6 19" id="KW-0997">Cell inner membrane</keyword>
<keyword evidence="14 22" id="KW-1133">Transmembrane helix</keyword>
<organism evidence="24 25">
    <name type="scientific">Candidatus Desulfobacillus denitrificans</name>
    <dbReference type="NCBI Taxonomy" id="2608985"/>
    <lineage>
        <taxon>Bacteria</taxon>
        <taxon>Pseudomonadati</taxon>
        <taxon>Pseudomonadota</taxon>
        <taxon>Betaproteobacteria</taxon>
        <taxon>Candidatus Desulfobacillus</taxon>
    </lineage>
</organism>
<dbReference type="PANTHER" id="PTHR33751">
    <property type="entry name" value="CBB3-TYPE CYTOCHROME C OXIDASE SUBUNIT FIXP"/>
    <property type="match status" value="1"/>
</dbReference>
<feature type="binding site" description="axial binding residue" evidence="20">
    <location>
        <position position="272"/>
    </location>
    <ligand>
        <name>heme c</name>
        <dbReference type="ChEBI" id="CHEBI:61717"/>
        <label>1</label>
    </ligand>
    <ligandPart>
        <name>Fe</name>
        <dbReference type="ChEBI" id="CHEBI:18248"/>
    </ligandPart>
</feature>
<comment type="pathway">
    <text evidence="2 19">Energy metabolism; oxidative phosphorylation.</text>
</comment>
<feature type="transmembrane region" description="Helical" evidence="22">
    <location>
        <begin position="6"/>
        <end position="27"/>
    </location>
</feature>
<dbReference type="Pfam" id="PF14715">
    <property type="entry name" value="FixP_N"/>
    <property type="match status" value="1"/>
</dbReference>
<evidence type="ECO:0000256" key="9">
    <source>
        <dbReference type="ARBA" id="ARBA00022692"/>
    </source>
</evidence>
<evidence type="ECO:0000313" key="24">
    <source>
        <dbReference type="EMBL" id="BBO22197.1"/>
    </source>
</evidence>
<evidence type="ECO:0000256" key="2">
    <source>
        <dbReference type="ARBA" id="ARBA00004673"/>
    </source>
</evidence>
<evidence type="ECO:0000256" key="21">
    <source>
        <dbReference type="PIRSR" id="PIRSR000006-2"/>
    </source>
</evidence>
<protein>
    <recommendedName>
        <fullName evidence="19">Cbb3-type cytochrome c oxidase subunit</fullName>
    </recommendedName>
</protein>
<keyword evidence="12 19" id="KW-0375">Hydrogen ion transport</keyword>
<comment type="cofactor">
    <cofactor evidence="19 21">
        <name>heme c</name>
        <dbReference type="ChEBI" id="CHEBI:61717"/>
    </cofactor>
    <text evidence="19 21">Binds 2 heme C groups per subunit.</text>
</comment>
<feature type="binding site" description="axial binding residue" evidence="20">
    <location>
        <position position="231"/>
    </location>
    <ligand>
        <name>heme c</name>
        <dbReference type="ChEBI" id="CHEBI:61717"/>
        <label>2</label>
    </ligand>
    <ligandPart>
        <name>Fe</name>
        <dbReference type="ChEBI" id="CHEBI:18248"/>
    </ligandPart>
</feature>
<keyword evidence="7 19" id="KW-0349">Heme</keyword>
<dbReference type="InterPro" id="IPR008168">
    <property type="entry name" value="Cyt_C_IC"/>
</dbReference>
<dbReference type="PANTHER" id="PTHR33751:SF1">
    <property type="entry name" value="CBB3-TYPE CYTOCHROME C OXIDASE SUBUNIT FIXP"/>
    <property type="match status" value="1"/>
</dbReference>
<dbReference type="Pfam" id="PF13442">
    <property type="entry name" value="Cytochrome_CBB3"/>
    <property type="match status" value="2"/>
</dbReference>
<dbReference type="AlphaFoldDB" id="A0A809S0Y4"/>
<feature type="binding site" description="covalent" evidence="21">
    <location>
        <position position="227"/>
    </location>
    <ligand>
        <name>heme c</name>
        <dbReference type="ChEBI" id="CHEBI:61717"/>
        <label>2</label>
    </ligand>
</feature>
<evidence type="ECO:0000256" key="5">
    <source>
        <dbReference type="ARBA" id="ARBA00022475"/>
    </source>
</evidence>
<dbReference type="GO" id="GO:0009055">
    <property type="term" value="F:electron transfer activity"/>
    <property type="evidence" value="ECO:0007669"/>
    <property type="project" value="InterPro"/>
</dbReference>
<dbReference type="UniPathway" id="UPA00705"/>
<accession>A0A809S0Y4</accession>